<evidence type="ECO:0000313" key="2">
    <source>
        <dbReference type="EMBL" id="GEN33032.1"/>
    </source>
</evidence>
<dbReference type="OrthoDB" id="2476779at2"/>
<evidence type="ECO:0000313" key="3">
    <source>
        <dbReference type="Proteomes" id="UP000321157"/>
    </source>
</evidence>
<keyword evidence="1" id="KW-0472">Membrane</keyword>
<keyword evidence="1" id="KW-1133">Transmembrane helix</keyword>
<accession>A0A511V793</accession>
<evidence type="ECO:0000256" key="1">
    <source>
        <dbReference type="SAM" id="Phobius"/>
    </source>
</evidence>
<dbReference type="PANTHER" id="PTHR40278:SF1">
    <property type="entry name" value="DNA UTILIZATION PROTEIN HOFN"/>
    <property type="match status" value="1"/>
</dbReference>
<proteinExistence type="predicted"/>
<dbReference type="Pfam" id="PF05137">
    <property type="entry name" value="PilN"/>
    <property type="match status" value="1"/>
</dbReference>
<name>A0A511V793_9BACL</name>
<dbReference type="Proteomes" id="UP000321157">
    <property type="component" value="Unassembled WGS sequence"/>
</dbReference>
<dbReference type="AlphaFoldDB" id="A0A511V793"/>
<dbReference type="InterPro" id="IPR007813">
    <property type="entry name" value="PilN"/>
</dbReference>
<protein>
    <recommendedName>
        <fullName evidence="4">Fimbrial assembly protein</fullName>
    </recommendedName>
</protein>
<organism evidence="2 3">
    <name type="scientific">Aneurinibacillus danicus</name>
    <dbReference type="NCBI Taxonomy" id="267746"/>
    <lineage>
        <taxon>Bacteria</taxon>
        <taxon>Bacillati</taxon>
        <taxon>Bacillota</taxon>
        <taxon>Bacilli</taxon>
        <taxon>Bacillales</taxon>
        <taxon>Paenibacillaceae</taxon>
        <taxon>Aneurinibacillus group</taxon>
        <taxon>Aneurinibacillus</taxon>
    </lineage>
</organism>
<dbReference type="InterPro" id="IPR052534">
    <property type="entry name" value="Extracell_DNA_Util/SecSys_Comp"/>
</dbReference>
<sequence>MGININLLPQRRKIISRALLVYLSLVMVWLAAASYFGASYYFTKKEIALLNQEVQQQEKVLSNAEQRVTQGDGSNSLQSYLDLSNKLQHLFYPTTVMLDELARTLPKNGKLSQVTYNSDGKISLQGRFEQYDDVAAYLHNLQKSEHIVKASIKSITAAPVEWKGPVDAEGKPMSPSLQIVGGDVMPRYEAVFEILAVTIDAKGIESMQKAEPKQANSPAVKS</sequence>
<evidence type="ECO:0008006" key="4">
    <source>
        <dbReference type="Google" id="ProtNLM"/>
    </source>
</evidence>
<keyword evidence="1" id="KW-0812">Transmembrane</keyword>
<reference evidence="2 3" key="1">
    <citation type="submission" date="2019-07" db="EMBL/GenBank/DDBJ databases">
        <title>Whole genome shotgun sequence of Aneurinibacillus danicus NBRC 102444.</title>
        <authorList>
            <person name="Hosoyama A."/>
            <person name="Uohara A."/>
            <person name="Ohji S."/>
            <person name="Ichikawa N."/>
        </authorList>
    </citation>
    <scope>NUCLEOTIDE SEQUENCE [LARGE SCALE GENOMIC DNA]</scope>
    <source>
        <strain evidence="2 3">NBRC 102444</strain>
    </source>
</reference>
<comment type="caution">
    <text evidence="2">The sequence shown here is derived from an EMBL/GenBank/DDBJ whole genome shotgun (WGS) entry which is preliminary data.</text>
</comment>
<feature type="transmembrane region" description="Helical" evidence="1">
    <location>
        <begin position="20"/>
        <end position="42"/>
    </location>
</feature>
<dbReference type="RefSeq" id="WP_146808329.1">
    <property type="nucleotide sequence ID" value="NZ_BJXX01000019.1"/>
</dbReference>
<dbReference type="PANTHER" id="PTHR40278">
    <property type="entry name" value="DNA UTILIZATION PROTEIN HOFN"/>
    <property type="match status" value="1"/>
</dbReference>
<dbReference type="EMBL" id="BJXX01000019">
    <property type="protein sequence ID" value="GEN33032.1"/>
    <property type="molecule type" value="Genomic_DNA"/>
</dbReference>
<keyword evidence="3" id="KW-1185">Reference proteome</keyword>
<gene>
    <name evidence="2" type="ORF">ADA01nite_04920</name>
</gene>